<dbReference type="Proteomes" id="UP000245626">
    <property type="component" value="Unassembled WGS sequence"/>
</dbReference>
<accession>A0ACD0NSD3</accession>
<evidence type="ECO:0000313" key="2">
    <source>
        <dbReference type="Proteomes" id="UP000245626"/>
    </source>
</evidence>
<evidence type="ECO:0000313" key="1">
    <source>
        <dbReference type="EMBL" id="PWN48753.1"/>
    </source>
</evidence>
<keyword evidence="2" id="KW-1185">Reference proteome</keyword>
<protein>
    <submittedName>
        <fullName evidence="1">Uncharacterized protein</fullName>
    </submittedName>
</protein>
<sequence>MSTKPPQPPPPQTPTRALLQRIRRRSSALSQPPPSFHPSPPQDLVNHQPLTNQGTIQEGSYQEEEEEEEEAREDQDQQEQAALEHQIDQLLALAERNEERIRKLEKLNSQLESQLKLEREQRSRDRERTEKVEKGGLTRQAAIKLEREFASQEMILKGLQRDNEEKTIEVESIRRKLKLLTDFLSREYGEQDWEAVVSTKLNLSTNLVVFQPSSSSSSSTTTVSSSSSPYKRALNLTSSTVSSSSSSSSTATTTLMDPLTKTRPGHRRQASASDIEEDQGETTASNLQDPNSVLDSIQAIRLLLQGFERRNASRRSELEDMMERANLAEIRALELAGGAG</sequence>
<gene>
    <name evidence="1" type="ORF">IE53DRAFT_178874</name>
</gene>
<name>A0ACD0NSD3_9BASI</name>
<proteinExistence type="predicted"/>
<organism evidence="1 2">
    <name type="scientific">Violaceomyces palustris</name>
    <dbReference type="NCBI Taxonomy" id="1673888"/>
    <lineage>
        <taxon>Eukaryota</taxon>
        <taxon>Fungi</taxon>
        <taxon>Dikarya</taxon>
        <taxon>Basidiomycota</taxon>
        <taxon>Ustilaginomycotina</taxon>
        <taxon>Ustilaginomycetes</taxon>
        <taxon>Violaceomycetales</taxon>
        <taxon>Violaceomycetaceae</taxon>
        <taxon>Violaceomyces</taxon>
    </lineage>
</organism>
<dbReference type="EMBL" id="KZ820147">
    <property type="protein sequence ID" value="PWN48753.1"/>
    <property type="molecule type" value="Genomic_DNA"/>
</dbReference>
<reference evidence="1 2" key="1">
    <citation type="journal article" date="2018" name="Mol. Biol. Evol.">
        <title>Broad Genomic Sampling Reveals a Smut Pathogenic Ancestry of the Fungal Clade Ustilaginomycotina.</title>
        <authorList>
            <person name="Kijpornyongpan T."/>
            <person name="Mondo S.J."/>
            <person name="Barry K."/>
            <person name="Sandor L."/>
            <person name="Lee J."/>
            <person name="Lipzen A."/>
            <person name="Pangilinan J."/>
            <person name="LaButti K."/>
            <person name="Hainaut M."/>
            <person name="Henrissat B."/>
            <person name="Grigoriev I.V."/>
            <person name="Spatafora J.W."/>
            <person name="Aime M.C."/>
        </authorList>
    </citation>
    <scope>NUCLEOTIDE SEQUENCE [LARGE SCALE GENOMIC DNA]</scope>
    <source>
        <strain evidence="1 2">SA 807</strain>
    </source>
</reference>